<keyword evidence="2" id="KW-0378">Hydrolase</keyword>
<evidence type="ECO:0000313" key="2">
    <source>
        <dbReference type="EMBL" id="MEK8050309.1"/>
    </source>
</evidence>
<reference evidence="2 3" key="1">
    <citation type="submission" date="2024-04" db="EMBL/GenBank/DDBJ databases">
        <title>Novel species of the genus Ideonella isolated from streams.</title>
        <authorList>
            <person name="Lu H."/>
        </authorList>
    </citation>
    <scope>NUCLEOTIDE SEQUENCE [LARGE SCALE GENOMIC DNA]</scope>
    <source>
        <strain evidence="2 3">DXS22W</strain>
    </source>
</reference>
<comment type="caution">
    <text evidence="2">The sequence shown here is derived from an EMBL/GenBank/DDBJ whole genome shotgun (WGS) entry which is preliminary data.</text>
</comment>
<dbReference type="Gene3D" id="3.40.710.10">
    <property type="entry name" value="DD-peptidase/beta-lactamase superfamily"/>
    <property type="match status" value="1"/>
</dbReference>
<evidence type="ECO:0000313" key="3">
    <source>
        <dbReference type="Proteomes" id="UP001365405"/>
    </source>
</evidence>
<evidence type="ECO:0000259" key="1">
    <source>
        <dbReference type="Pfam" id="PF00144"/>
    </source>
</evidence>
<dbReference type="PANTHER" id="PTHR43283:SF7">
    <property type="entry name" value="BETA-LACTAMASE-RELATED DOMAIN-CONTAINING PROTEIN"/>
    <property type="match status" value="1"/>
</dbReference>
<dbReference type="Proteomes" id="UP001365405">
    <property type="component" value="Unassembled WGS sequence"/>
</dbReference>
<accession>A0ABU9CEK3</accession>
<protein>
    <submittedName>
        <fullName evidence="2">Serine hydrolase</fullName>
        <ecNumber evidence="2">3.-.-.-</ecNumber>
    </submittedName>
</protein>
<proteinExistence type="predicted"/>
<name>A0ABU9CEK3_9BURK</name>
<dbReference type="SUPFAM" id="SSF56601">
    <property type="entry name" value="beta-lactamase/transpeptidase-like"/>
    <property type="match status" value="1"/>
</dbReference>
<dbReference type="EC" id="3.-.-.-" evidence="2"/>
<organism evidence="2 3">
    <name type="scientific">Pseudaquabacterium inlustre</name>
    <dbReference type="NCBI Taxonomy" id="2984192"/>
    <lineage>
        <taxon>Bacteria</taxon>
        <taxon>Pseudomonadati</taxon>
        <taxon>Pseudomonadota</taxon>
        <taxon>Betaproteobacteria</taxon>
        <taxon>Burkholderiales</taxon>
        <taxon>Sphaerotilaceae</taxon>
        <taxon>Pseudaquabacterium</taxon>
    </lineage>
</organism>
<dbReference type="InterPro" id="IPR001466">
    <property type="entry name" value="Beta-lactam-related"/>
</dbReference>
<feature type="domain" description="Beta-lactamase-related" evidence="1">
    <location>
        <begin position="111"/>
        <end position="401"/>
    </location>
</feature>
<keyword evidence="3" id="KW-1185">Reference proteome</keyword>
<dbReference type="PANTHER" id="PTHR43283">
    <property type="entry name" value="BETA-LACTAMASE-RELATED"/>
    <property type="match status" value="1"/>
</dbReference>
<gene>
    <name evidence="2" type="ORF">AACH10_08660</name>
</gene>
<dbReference type="RefSeq" id="WP_341409993.1">
    <property type="nucleotide sequence ID" value="NZ_JBBUTH010000004.1"/>
</dbReference>
<dbReference type="Pfam" id="PF00144">
    <property type="entry name" value="Beta-lactamase"/>
    <property type="match status" value="1"/>
</dbReference>
<sequence>MNAPATLQSAPAFADAQASCPVALGWMQGSPPPPHRRIRLDDGSAYRFPQLRWSFCHLDHLMPVAEVARGPVPVWDLPRAERDDIGRLAFLPAASRRPIAWDQAMAEAYTDGVLVLHRGRIVHERYHGALGPAQRHTAMSVTKSVLGLLAAMLIDEGALREHAPLTHYLPELAGTGFAGATVGQVLDMATALDFSEDYADPQAHIWRHARACGVLPHPPGDTGPRSIAEFLRTVGAAGPHGQTFCYRTVNSDALALALQRVTGQDLATHLAERLWGRLGAEHTAYFTVDSEGTPFAGGGLNTTLRDLARLGEMLRCDGWADGRQLVPAAVVARLRAGGCPETFARARITGMRGWSYRAMWWVSHNPHGAWMARGVHGQALYIDPKAEMVVARYASHPLPASLACDPTALRAWQALGLRLAEGG</sequence>
<dbReference type="InterPro" id="IPR012338">
    <property type="entry name" value="Beta-lactam/transpept-like"/>
</dbReference>
<dbReference type="GO" id="GO:0016787">
    <property type="term" value="F:hydrolase activity"/>
    <property type="evidence" value="ECO:0007669"/>
    <property type="project" value="UniProtKB-KW"/>
</dbReference>
<dbReference type="InterPro" id="IPR050789">
    <property type="entry name" value="Diverse_Enzym_Activities"/>
</dbReference>
<dbReference type="EMBL" id="JBBUTH010000004">
    <property type="protein sequence ID" value="MEK8050309.1"/>
    <property type="molecule type" value="Genomic_DNA"/>
</dbReference>